<name>A0A7W8ALB7_9HYPH</name>
<evidence type="ECO:0000313" key="4">
    <source>
        <dbReference type="Proteomes" id="UP000531231"/>
    </source>
</evidence>
<dbReference type="AlphaFoldDB" id="A0A7W8ALB7"/>
<dbReference type="EMBL" id="JACHIL010000003">
    <property type="protein sequence ID" value="MBB5091331.1"/>
    <property type="molecule type" value="Genomic_DNA"/>
</dbReference>
<keyword evidence="4" id="KW-1185">Reference proteome</keyword>
<reference evidence="3 4" key="1">
    <citation type="submission" date="2020-08" db="EMBL/GenBank/DDBJ databases">
        <title>Genomic Encyclopedia of Type Strains, Phase IV (KMG-IV): sequencing the most valuable type-strain genomes for metagenomic binning, comparative biology and taxonomic classification.</title>
        <authorList>
            <person name="Goeker M."/>
        </authorList>
    </citation>
    <scope>NUCLEOTIDE SEQUENCE [LARGE SCALE GENOMIC DNA]</scope>
    <source>
        <strain evidence="3 4">DSM 25620</strain>
    </source>
</reference>
<dbReference type="PANTHER" id="PTHR39176">
    <property type="entry name" value="PERIPLASMIC PROTEIN-RELATED"/>
    <property type="match status" value="1"/>
</dbReference>
<dbReference type="Pfam" id="PF07007">
    <property type="entry name" value="LprI"/>
    <property type="match status" value="1"/>
</dbReference>
<dbReference type="InterPro" id="IPR009739">
    <property type="entry name" value="LprI-like_N"/>
</dbReference>
<feature type="chain" id="PRO_5031532223" evidence="1">
    <location>
        <begin position="21"/>
        <end position="135"/>
    </location>
</feature>
<proteinExistence type="predicted"/>
<dbReference type="Gene3D" id="1.20.1270.180">
    <property type="match status" value="1"/>
</dbReference>
<feature type="domain" description="Lysozyme inhibitor LprI-like N-terminal" evidence="2">
    <location>
        <begin position="24"/>
        <end position="116"/>
    </location>
</feature>
<evidence type="ECO:0000313" key="3">
    <source>
        <dbReference type="EMBL" id="MBB5091331.1"/>
    </source>
</evidence>
<dbReference type="RefSeq" id="WP_151159429.1">
    <property type="nucleotide sequence ID" value="NZ_JACHIL010000003.1"/>
</dbReference>
<gene>
    <name evidence="3" type="ORF">HNQ68_001872</name>
</gene>
<feature type="signal peptide" evidence="1">
    <location>
        <begin position="1"/>
        <end position="20"/>
    </location>
</feature>
<evidence type="ECO:0000259" key="2">
    <source>
        <dbReference type="Pfam" id="PF07007"/>
    </source>
</evidence>
<accession>A0A7W8ALB7</accession>
<protein>
    <submittedName>
        <fullName evidence="3">Uncharacterized protein YecT (DUF1311 family)</fullName>
    </submittedName>
</protein>
<keyword evidence="1" id="KW-0732">Signal</keyword>
<evidence type="ECO:0000256" key="1">
    <source>
        <dbReference type="SAM" id="SignalP"/>
    </source>
</evidence>
<organism evidence="3 4">
    <name type="scientific">Pseudochrobactrum saccharolyticum</name>
    <dbReference type="NCBI Taxonomy" id="354352"/>
    <lineage>
        <taxon>Bacteria</taxon>
        <taxon>Pseudomonadati</taxon>
        <taxon>Pseudomonadota</taxon>
        <taxon>Alphaproteobacteria</taxon>
        <taxon>Hyphomicrobiales</taxon>
        <taxon>Brucellaceae</taxon>
        <taxon>Pseudochrobactrum</taxon>
    </lineage>
</organism>
<sequence>MKLVTLAALGSIFISLPAYASTDCDKAEDQSTMTKCASDALTKVDKQLNENYKKIEKRLADDEETKKLLVSSQRLWMKFRDAECNFATSTTSGGSIHSMMVATCRTQLTTARNKQLSDYLNCEEGDLTCPVPSAD</sequence>
<dbReference type="PANTHER" id="PTHR39176:SF1">
    <property type="entry name" value="PERIPLASMIC PROTEIN"/>
    <property type="match status" value="1"/>
</dbReference>
<comment type="caution">
    <text evidence="3">The sequence shown here is derived from an EMBL/GenBank/DDBJ whole genome shotgun (WGS) entry which is preliminary data.</text>
</comment>
<dbReference type="Proteomes" id="UP000531231">
    <property type="component" value="Unassembled WGS sequence"/>
</dbReference>